<keyword evidence="4" id="KW-1185">Reference proteome</keyword>
<dbReference type="AlphaFoldDB" id="A0A090IYJ5"/>
<keyword evidence="2" id="KW-0472">Membrane</keyword>
<reference evidence="3 4" key="1">
    <citation type="submission" date="2014-07" db="EMBL/GenBank/DDBJ databases">
        <authorList>
            <person name="Wibberg Daniel"/>
        </authorList>
    </citation>
    <scope>NUCLEOTIDE SEQUENCE [LARGE SCALE GENOMIC DNA]</scope>
</reference>
<keyword evidence="1" id="KW-0175">Coiled coil</keyword>
<keyword evidence="2" id="KW-0812">Transmembrane</keyword>
<organism evidence="3 4">
    <name type="scientific">Caldibacillus thermoamylovorans</name>
    <dbReference type="NCBI Taxonomy" id="35841"/>
    <lineage>
        <taxon>Bacteria</taxon>
        <taxon>Bacillati</taxon>
        <taxon>Bacillota</taxon>
        <taxon>Bacilli</taxon>
        <taxon>Bacillales</taxon>
        <taxon>Bacillaceae</taxon>
        <taxon>Caldibacillus</taxon>
    </lineage>
</organism>
<name>A0A090IYJ5_9BACI</name>
<evidence type="ECO:0000256" key="1">
    <source>
        <dbReference type="SAM" id="Coils"/>
    </source>
</evidence>
<sequence length="246" mass="27689">MAHQEDTETLEEIKKMINELKQTKAEIGATAAVRQHTVYRRLFSNIKSRMIMFSLLLLLLLTVFLGIRSIFVREGETQKVAGFVEQIQDLSTLATSKAYMKAVVEQEDNQLFGQKIDANLPGTKRKILIIIPGEVIAGVDLSKVTKSDLEINEDHKTIHLILPKAEIIQKPTLYFDQAQIFSSEGLFRSEASIDEGYAFAELAQDQIVAEATEQGLLTSAEEQATKVIETFMNRMGYKATIEYKDN</sequence>
<dbReference type="EMBL" id="CCRF01000102">
    <property type="protein sequence ID" value="CEE03166.1"/>
    <property type="molecule type" value="Genomic_DNA"/>
</dbReference>
<evidence type="ECO:0000313" key="3">
    <source>
        <dbReference type="EMBL" id="CEE03166.1"/>
    </source>
</evidence>
<evidence type="ECO:0000313" key="4">
    <source>
        <dbReference type="Proteomes" id="UP000040576"/>
    </source>
</evidence>
<protein>
    <recommendedName>
        <fullName evidence="5">DUF4230 domain-containing protein</fullName>
    </recommendedName>
</protein>
<evidence type="ECO:0000256" key="2">
    <source>
        <dbReference type="SAM" id="Phobius"/>
    </source>
</evidence>
<dbReference type="InterPro" id="IPR025324">
    <property type="entry name" value="DUF4230"/>
</dbReference>
<gene>
    <name evidence="3" type="ORF">BT1A1_3385</name>
</gene>
<dbReference type="RefSeq" id="WP_034773325.1">
    <property type="nucleotide sequence ID" value="NZ_CCRF01000102.1"/>
</dbReference>
<evidence type="ECO:0008006" key="5">
    <source>
        <dbReference type="Google" id="ProtNLM"/>
    </source>
</evidence>
<dbReference type="Pfam" id="PF14014">
    <property type="entry name" value="DUF4230"/>
    <property type="match status" value="1"/>
</dbReference>
<keyword evidence="2" id="KW-1133">Transmembrane helix</keyword>
<dbReference type="Proteomes" id="UP000040576">
    <property type="component" value="Unassembled WGS sequence"/>
</dbReference>
<feature type="coiled-coil region" evidence="1">
    <location>
        <begin position="3"/>
        <end position="30"/>
    </location>
</feature>
<feature type="transmembrane region" description="Helical" evidence="2">
    <location>
        <begin position="50"/>
        <end position="71"/>
    </location>
</feature>
<proteinExistence type="predicted"/>
<accession>A0A090IYJ5</accession>